<dbReference type="PANTHER" id="PTHR36710:SF20">
    <property type="entry name" value="PECTINESTERASE INHIBITOR DOMAIN PROTEIN"/>
    <property type="match status" value="1"/>
</dbReference>
<evidence type="ECO:0000259" key="4">
    <source>
        <dbReference type="SMART" id="SM00856"/>
    </source>
</evidence>
<keyword evidence="6" id="KW-1185">Reference proteome</keyword>
<organism evidence="5 6">
    <name type="scientific">Lupinus luteus</name>
    <name type="common">European yellow lupine</name>
    <dbReference type="NCBI Taxonomy" id="3873"/>
    <lineage>
        <taxon>Eukaryota</taxon>
        <taxon>Viridiplantae</taxon>
        <taxon>Streptophyta</taxon>
        <taxon>Embryophyta</taxon>
        <taxon>Tracheophyta</taxon>
        <taxon>Spermatophyta</taxon>
        <taxon>Magnoliopsida</taxon>
        <taxon>eudicotyledons</taxon>
        <taxon>Gunneridae</taxon>
        <taxon>Pentapetalae</taxon>
        <taxon>rosids</taxon>
        <taxon>fabids</taxon>
        <taxon>Fabales</taxon>
        <taxon>Fabaceae</taxon>
        <taxon>Papilionoideae</taxon>
        <taxon>50 kb inversion clade</taxon>
        <taxon>genistoids sensu lato</taxon>
        <taxon>core genistoids</taxon>
        <taxon>Genisteae</taxon>
        <taxon>Lupinus</taxon>
    </lineage>
</organism>
<dbReference type="InterPro" id="IPR035513">
    <property type="entry name" value="Invertase/methylesterase_inhib"/>
</dbReference>
<protein>
    <recommendedName>
        <fullName evidence="4">Pectinesterase inhibitor domain-containing protein</fullName>
    </recommendedName>
</protein>
<keyword evidence="2" id="KW-1015">Disulfide bond</keyword>
<evidence type="ECO:0000313" key="5">
    <source>
        <dbReference type="EMBL" id="CAL0322698.1"/>
    </source>
</evidence>
<dbReference type="EMBL" id="CAXHTB010000016">
    <property type="protein sequence ID" value="CAL0322698.1"/>
    <property type="molecule type" value="Genomic_DNA"/>
</dbReference>
<dbReference type="SUPFAM" id="SSF101148">
    <property type="entry name" value="Plant invertase/pectin methylesterase inhibitor"/>
    <property type="match status" value="1"/>
</dbReference>
<evidence type="ECO:0000256" key="1">
    <source>
        <dbReference type="ARBA" id="ARBA00022729"/>
    </source>
</evidence>
<keyword evidence="1" id="KW-0732">Signal</keyword>
<accession>A0AAV1XM24</accession>
<dbReference type="InterPro" id="IPR034086">
    <property type="entry name" value="PMEI_plant"/>
</dbReference>
<dbReference type="PANTHER" id="PTHR36710">
    <property type="entry name" value="PECTINESTERASE INHIBITOR-LIKE"/>
    <property type="match status" value="1"/>
</dbReference>
<evidence type="ECO:0000256" key="2">
    <source>
        <dbReference type="ARBA" id="ARBA00023157"/>
    </source>
</evidence>
<dbReference type="InterPro" id="IPR006501">
    <property type="entry name" value="Pectinesterase_inhib_dom"/>
</dbReference>
<proteinExistence type="inferred from homology"/>
<dbReference type="Pfam" id="PF04043">
    <property type="entry name" value="PMEI"/>
    <property type="match status" value="1"/>
</dbReference>
<dbReference type="SMART" id="SM00856">
    <property type="entry name" value="PMEI"/>
    <property type="match status" value="1"/>
</dbReference>
<evidence type="ECO:0000256" key="3">
    <source>
        <dbReference type="ARBA" id="ARBA00038471"/>
    </source>
</evidence>
<feature type="domain" description="Pectinesterase inhibitor" evidence="4">
    <location>
        <begin position="2"/>
        <end position="155"/>
    </location>
</feature>
<comment type="caution">
    <text evidence="5">The sequence shown here is derived from an EMBL/GenBank/DDBJ whole genome shotgun (WGS) entry which is preliminary data.</text>
</comment>
<dbReference type="Proteomes" id="UP001497480">
    <property type="component" value="Unassembled WGS sequence"/>
</dbReference>
<name>A0AAV1XM24_LUPLU</name>
<reference evidence="5 6" key="1">
    <citation type="submission" date="2024-03" db="EMBL/GenBank/DDBJ databases">
        <authorList>
            <person name="Martinez-Hernandez J."/>
        </authorList>
    </citation>
    <scope>NUCLEOTIDE SEQUENCE [LARGE SCALE GENOMIC DNA]</scope>
</reference>
<dbReference type="InterPro" id="IPR052421">
    <property type="entry name" value="PCW_Enzyme_Inhibitor"/>
</dbReference>
<dbReference type="AlphaFoldDB" id="A0AAV1XM24"/>
<dbReference type="CDD" id="cd15797">
    <property type="entry name" value="PMEI"/>
    <property type="match status" value="1"/>
</dbReference>
<comment type="similarity">
    <text evidence="3">Belongs to the PMEI family.</text>
</comment>
<gene>
    <name evidence="5" type="ORF">LLUT_LOCUS23758</name>
</gene>
<evidence type="ECO:0000313" key="6">
    <source>
        <dbReference type="Proteomes" id="UP001497480"/>
    </source>
</evidence>
<dbReference type="GO" id="GO:0046910">
    <property type="term" value="F:pectinesterase inhibitor activity"/>
    <property type="evidence" value="ECO:0007669"/>
    <property type="project" value="InterPro"/>
</dbReference>
<dbReference type="NCBIfam" id="TIGR01614">
    <property type="entry name" value="PME_inhib"/>
    <property type="match status" value="1"/>
</dbReference>
<sequence length="162" mass="17802">MSKVVDVNVICNSAVDISFCSKILNSKPGGAKGADLVSLARYASEVARSNVANTIKLTNMLIEKNDTDPKVKAKYNSCLSNFHEQFGCLGHIDSLQKNLKKGNYYLVNYAALGIISNADSCLIRDHIEEPPFPDTTNLHTFVDIIRKVASIIVLISKILMEK</sequence>
<dbReference type="Gene3D" id="1.20.140.40">
    <property type="entry name" value="Invertase/pectin methylesterase inhibitor family protein"/>
    <property type="match status" value="1"/>
</dbReference>